<keyword evidence="1" id="KW-0732">Signal</keyword>
<name>A0A062VNJ4_9PROT</name>
<keyword evidence="2" id="KW-0449">Lipoprotein</keyword>
<evidence type="ECO:0000313" key="3">
    <source>
        <dbReference type="Proteomes" id="UP000027100"/>
    </source>
</evidence>
<protein>
    <submittedName>
        <fullName evidence="2">Putative lipoprotein</fullName>
    </submittedName>
</protein>
<dbReference type="RefSeq" id="WP_035594153.1">
    <property type="nucleotide sequence ID" value="NZ_ARYM01000002.1"/>
</dbReference>
<dbReference type="PROSITE" id="PS51257">
    <property type="entry name" value="PROKAR_LIPOPROTEIN"/>
    <property type="match status" value="1"/>
</dbReference>
<sequence length="177" mass="19600">MTLNRPLKMLAGLAVAGLVAACASAPPPPAPAPLAAVPDLPAPEWRKIIQQDERFAVFIAQPAVPEGDLAYFRMVYVYRPDEVSFDGRYVAWQEYPYATLNCARDSVRMGQRTRYDFEGNAFGQDEDTAFYPIIGHAVARARDVICKNEPWQGMEVVSGGKGWVERERARIPGSKAL</sequence>
<proteinExistence type="predicted"/>
<feature type="chain" id="PRO_5001615390" evidence="1">
    <location>
        <begin position="26"/>
        <end position="177"/>
    </location>
</feature>
<gene>
    <name evidence="2" type="ORF">HPO_02837</name>
</gene>
<dbReference type="Proteomes" id="UP000027100">
    <property type="component" value="Unassembled WGS sequence"/>
</dbReference>
<dbReference type="EMBL" id="ARYM01000002">
    <property type="protein sequence ID" value="KDA00315.1"/>
    <property type="molecule type" value="Genomic_DNA"/>
</dbReference>
<reference evidence="2 3" key="1">
    <citation type="journal article" date="2014" name="Antonie Van Leeuwenhoek">
        <title>Hyphomonas beringensis sp. nov. and Hyphomonas chukchiensis sp. nov., isolated from surface seawater of the Bering Sea and Chukchi Sea.</title>
        <authorList>
            <person name="Li C."/>
            <person name="Lai Q."/>
            <person name="Li G."/>
            <person name="Dong C."/>
            <person name="Wang J."/>
            <person name="Liao Y."/>
            <person name="Shao Z."/>
        </authorList>
    </citation>
    <scope>NUCLEOTIDE SEQUENCE [LARGE SCALE GENOMIC DNA]</scope>
    <source>
        <strain evidence="2 3">PS728</strain>
    </source>
</reference>
<accession>A0A062VNJ4</accession>
<feature type="signal peptide" evidence="1">
    <location>
        <begin position="1"/>
        <end position="25"/>
    </location>
</feature>
<dbReference type="AlphaFoldDB" id="A0A062VNJ4"/>
<organism evidence="2 3">
    <name type="scientific">Hyphomonas polymorpha PS728</name>
    <dbReference type="NCBI Taxonomy" id="1280954"/>
    <lineage>
        <taxon>Bacteria</taxon>
        <taxon>Pseudomonadati</taxon>
        <taxon>Pseudomonadota</taxon>
        <taxon>Alphaproteobacteria</taxon>
        <taxon>Hyphomonadales</taxon>
        <taxon>Hyphomonadaceae</taxon>
        <taxon>Hyphomonas</taxon>
    </lineage>
</organism>
<comment type="caution">
    <text evidence="2">The sequence shown here is derived from an EMBL/GenBank/DDBJ whole genome shotgun (WGS) entry which is preliminary data.</text>
</comment>
<evidence type="ECO:0000313" key="2">
    <source>
        <dbReference type="EMBL" id="KDA00315.1"/>
    </source>
</evidence>
<keyword evidence="3" id="KW-1185">Reference proteome</keyword>
<dbReference type="PATRIC" id="fig|1280954.3.peg.580"/>
<evidence type="ECO:0000256" key="1">
    <source>
        <dbReference type="SAM" id="SignalP"/>
    </source>
</evidence>